<evidence type="ECO:0000256" key="9">
    <source>
        <dbReference type="ARBA" id="ARBA00023204"/>
    </source>
</evidence>
<comment type="subcellular location">
    <subcellularLocation>
        <location evidence="1">Chromosome</location>
    </subcellularLocation>
</comment>
<keyword evidence="9" id="KW-0234">DNA repair</keyword>
<dbReference type="PANTHER" id="PTHR28670">
    <property type="entry name" value="UV-STIMULATED SCAFFOLD PROTEIN A"/>
    <property type="match status" value="1"/>
</dbReference>
<sequence length="813" mass="92466">LDAKIMKKFKHFCRESDDYVQYAFLLIMRHLNKKHSEIRLSAFQVADELFNRSHAFREILIAHLQAFLALTTETEAERPLPPPKSAANKLKTDALRAVQLWYDKYGQGYKKLAVGYNYLQNCKHIDFNDMRAQNQAERRRIEIEEKRKQKMMADKLAKVLKDISELKPDIDNCMRVAESCLQLLLPTPADFTLTESDDIITEAKTLKETSISEVCKQNQESQELCNIQDNLVDAVRDAHNDTNSSTLQSSTSEEHSTLSILQHDQKLNTMFAGNSADINTCNLFTKSDDGHIPYISEDDCSGRKQDKLCDLIVSATDSSQQMCDSIQPEDNDMKKTLESTELNNTNAGSARSDSKDNSDTENDVDEDDDLHAHGLPNPVYNLVIELPPPGQVSVQVTEDNKDVVCSLKDAHKLIINNYLPKVTKWLEILGKNGAKEEEIKAVIDLKVFLDDIKMKCMELKLLPIEQERLQEDAVSDEEDFEDVPEKEGFEHHVPRHLRTEYETADSSSERKVKLISESKLASINKYWNLKDRIKSEDVSDPASLAAALARIKPENTHLDLLKSSTSSSTPQTDLEQSASDVPVVKFGTDLAYWENPDKMEAPSVVKLDSLHRFWAPKEVEPEKPSQEDIAAVKNRVFFFTGKFEPVKWKCRALMPNGILCERMDRVKCPFHGKIIPRDKNGKPNGENQPSSSQEGMNIKSEIGEAKDEELPPWQDPELQREIEQATGHDLGSARSQKLLNKKAKGKGKGKSKKFSNLTDTAALKNTSRKRLKDRVFNRRSMKRVCSNLDNADYKRIRDKFANQYNYCMKLSYS</sequence>
<dbReference type="InterPro" id="IPR049431">
    <property type="entry name" value="UVSSA_C"/>
</dbReference>
<feature type="domain" description="UV-stimulated scaffold protein A C-terminal" evidence="12">
    <location>
        <begin position="580"/>
        <end position="684"/>
    </location>
</feature>
<dbReference type="PANTHER" id="PTHR28670:SF1">
    <property type="entry name" value="UV-STIMULATED SCAFFOLD PROTEIN A"/>
    <property type="match status" value="1"/>
</dbReference>
<feature type="compositionally biased region" description="Polar residues" evidence="11">
    <location>
        <begin position="685"/>
        <end position="695"/>
    </location>
</feature>
<feature type="region of interest" description="Disordered" evidence="11">
    <location>
        <begin position="726"/>
        <end position="757"/>
    </location>
</feature>
<evidence type="ECO:0000256" key="8">
    <source>
        <dbReference type="ARBA" id="ARBA00023054"/>
    </source>
</evidence>
<evidence type="ECO:0000256" key="10">
    <source>
        <dbReference type="SAM" id="Coils"/>
    </source>
</evidence>
<keyword evidence="6" id="KW-0863">Zinc-finger</keyword>
<dbReference type="EMBL" id="HACG01029331">
    <property type="protein sequence ID" value="CEK76196.1"/>
    <property type="molecule type" value="Transcribed_RNA"/>
</dbReference>
<dbReference type="Pfam" id="PF09740">
    <property type="entry name" value="DUF2043"/>
    <property type="match status" value="1"/>
</dbReference>
<reference evidence="13" key="1">
    <citation type="submission" date="2014-12" db="EMBL/GenBank/DDBJ databases">
        <title>Insight into the proteome of Arion vulgaris.</title>
        <authorList>
            <person name="Aradska J."/>
            <person name="Bulat T."/>
            <person name="Smidak R."/>
            <person name="Sarate P."/>
            <person name="Gangsoo J."/>
            <person name="Sialana F."/>
            <person name="Bilban M."/>
            <person name="Lubec G."/>
        </authorList>
    </citation>
    <scope>NUCLEOTIDE SEQUENCE</scope>
    <source>
        <tissue evidence="13">Skin</tissue>
    </source>
</reference>
<name>A0A0B7A860_9EUPU</name>
<evidence type="ECO:0000256" key="11">
    <source>
        <dbReference type="SAM" id="MobiDB-lite"/>
    </source>
</evidence>
<organism evidence="13">
    <name type="scientific">Arion vulgaris</name>
    <dbReference type="NCBI Taxonomy" id="1028688"/>
    <lineage>
        <taxon>Eukaryota</taxon>
        <taxon>Metazoa</taxon>
        <taxon>Spiralia</taxon>
        <taxon>Lophotrochozoa</taxon>
        <taxon>Mollusca</taxon>
        <taxon>Gastropoda</taxon>
        <taxon>Heterobranchia</taxon>
        <taxon>Euthyneura</taxon>
        <taxon>Panpulmonata</taxon>
        <taxon>Eupulmonata</taxon>
        <taxon>Stylommatophora</taxon>
        <taxon>Helicina</taxon>
        <taxon>Arionoidea</taxon>
        <taxon>Arionidae</taxon>
        <taxon>Arion</taxon>
    </lineage>
</organism>
<proteinExistence type="inferred from homology"/>
<evidence type="ECO:0000256" key="1">
    <source>
        <dbReference type="ARBA" id="ARBA00004286"/>
    </source>
</evidence>
<feature type="region of interest" description="Disordered" evidence="11">
    <location>
        <begin position="341"/>
        <end position="372"/>
    </location>
</feature>
<feature type="compositionally biased region" description="Basic residues" evidence="11">
    <location>
        <begin position="739"/>
        <end position="753"/>
    </location>
</feature>
<dbReference type="GO" id="GO:0006283">
    <property type="term" value="P:transcription-coupled nucleotide-excision repair"/>
    <property type="evidence" value="ECO:0007669"/>
    <property type="project" value="TreeGrafter"/>
</dbReference>
<keyword evidence="8 10" id="KW-0175">Coiled coil</keyword>
<feature type="region of interest" description="Disordered" evidence="11">
    <location>
        <begin position="672"/>
        <end position="695"/>
    </location>
</feature>
<keyword evidence="4" id="KW-0479">Metal-binding</keyword>
<dbReference type="Pfam" id="PF20867">
    <property type="entry name" value="UVSSA_N"/>
    <property type="match status" value="1"/>
</dbReference>
<keyword evidence="5" id="KW-0227">DNA damage</keyword>
<evidence type="ECO:0000259" key="12">
    <source>
        <dbReference type="Pfam" id="PF09740"/>
    </source>
</evidence>
<dbReference type="GO" id="GO:0000993">
    <property type="term" value="F:RNA polymerase II complex binding"/>
    <property type="evidence" value="ECO:0007669"/>
    <property type="project" value="TreeGrafter"/>
</dbReference>
<dbReference type="InterPro" id="IPR018610">
    <property type="entry name" value="UVSSA"/>
</dbReference>
<dbReference type="InterPro" id="IPR049408">
    <property type="entry name" value="UVSSA_N_a-solenoid_rpt"/>
</dbReference>
<protein>
    <recommendedName>
        <fullName evidence="12">UV-stimulated scaffold protein A C-terminal domain-containing protein</fullName>
    </recommendedName>
</protein>
<dbReference type="GO" id="GO:0009411">
    <property type="term" value="P:response to UV"/>
    <property type="evidence" value="ECO:0007669"/>
    <property type="project" value="InterPro"/>
</dbReference>
<keyword evidence="3" id="KW-0158">Chromosome</keyword>
<dbReference type="GO" id="GO:0005694">
    <property type="term" value="C:chromosome"/>
    <property type="evidence" value="ECO:0007669"/>
    <property type="project" value="UniProtKB-SubCell"/>
</dbReference>
<evidence type="ECO:0000256" key="4">
    <source>
        <dbReference type="ARBA" id="ARBA00022723"/>
    </source>
</evidence>
<gene>
    <name evidence="13" type="primary">ORF98963</name>
</gene>
<evidence type="ECO:0000256" key="5">
    <source>
        <dbReference type="ARBA" id="ARBA00022763"/>
    </source>
</evidence>
<evidence type="ECO:0000256" key="7">
    <source>
        <dbReference type="ARBA" id="ARBA00022833"/>
    </source>
</evidence>
<feature type="compositionally biased region" description="Polar residues" evidence="11">
    <location>
        <begin position="341"/>
        <end position="351"/>
    </location>
</feature>
<accession>A0A0B7A860</accession>
<feature type="non-terminal residue" evidence="13">
    <location>
        <position position="1"/>
    </location>
</feature>
<feature type="compositionally biased region" description="Acidic residues" evidence="11">
    <location>
        <begin position="359"/>
        <end position="369"/>
    </location>
</feature>
<evidence type="ECO:0000256" key="2">
    <source>
        <dbReference type="ARBA" id="ARBA00009240"/>
    </source>
</evidence>
<dbReference type="AlphaFoldDB" id="A0A0B7A860"/>
<evidence type="ECO:0000256" key="3">
    <source>
        <dbReference type="ARBA" id="ARBA00022454"/>
    </source>
</evidence>
<dbReference type="GO" id="GO:0008270">
    <property type="term" value="F:zinc ion binding"/>
    <property type="evidence" value="ECO:0007669"/>
    <property type="project" value="UniProtKB-KW"/>
</dbReference>
<comment type="similarity">
    <text evidence="2">Belongs to the UVSSA family.</text>
</comment>
<evidence type="ECO:0000256" key="6">
    <source>
        <dbReference type="ARBA" id="ARBA00022771"/>
    </source>
</evidence>
<keyword evidence="7" id="KW-0862">Zinc</keyword>
<feature type="coiled-coil region" evidence="10">
    <location>
        <begin position="127"/>
        <end position="154"/>
    </location>
</feature>
<evidence type="ECO:0000313" key="13">
    <source>
        <dbReference type="EMBL" id="CEK76196.1"/>
    </source>
</evidence>